<dbReference type="OrthoDB" id="9861341at2"/>
<keyword evidence="2" id="KW-1185">Reference proteome</keyword>
<dbReference type="AlphaFoldDB" id="A0A4Y8SFP8"/>
<name>A0A4Y8SFP8_9SPHI</name>
<dbReference type="RefSeq" id="WP_133231288.1">
    <property type="nucleotide sequence ID" value="NZ_SOZE01000011.1"/>
</dbReference>
<dbReference type="Proteomes" id="UP000297540">
    <property type="component" value="Unassembled WGS sequence"/>
</dbReference>
<protein>
    <submittedName>
        <fullName evidence="1">Uncharacterized protein</fullName>
    </submittedName>
</protein>
<dbReference type="EMBL" id="SOZE01000011">
    <property type="protein sequence ID" value="TFF37274.1"/>
    <property type="molecule type" value="Genomic_DNA"/>
</dbReference>
<reference evidence="1 2" key="1">
    <citation type="journal article" date="2017" name="Int. J. Syst. Evol. Microbiol.">
        <title>Mucilaginibacterpsychrotolerans sp. nov., isolated from peatlands.</title>
        <authorList>
            <person name="Deng Y."/>
            <person name="Shen L."/>
            <person name="Xu B."/>
            <person name="Liu Y."/>
            <person name="Gu Z."/>
            <person name="Liu H."/>
            <person name="Zhou Y."/>
        </authorList>
    </citation>
    <scope>NUCLEOTIDE SEQUENCE [LARGE SCALE GENOMIC DNA]</scope>
    <source>
        <strain evidence="1 2">NH7-4</strain>
    </source>
</reference>
<evidence type="ECO:0000313" key="1">
    <source>
        <dbReference type="EMBL" id="TFF37274.1"/>
    </source>
</evidence>
<evidence type="ECO:0000313" key="2">
    <source>
        <dbReference type="Proteomes" id="UP000297540"/>
    </source>
</evidence>
<sequence>MPRRPKAIEQQIIDPPDFEAIFNQYAQGHGSENTIAFLDGAVTIFGIIEEMLYAKLNDGSRWTEGREKAYFKISHFIREKGELFDRIVPEFEELRQSLSLPGQTPYTSIVAKKPK</sequence>
<organism evidence="1 2">
    <name type="scientific">Mucilaginibacter psychrotolerans</name>
    <dbReference type="NCBI Taxonomy" id="1524096"/>
    <lineage>
        <taxon>Bacteria</taxon>
        <taxon>Pseudomonadati</taxon>
        <taxon>Bacteroidota</taxon>
        <taxon>Sphingobacteriia</taxon>
        <taxon>Sphingobacteriales</taxon>
        <taxon>Sphingobacteriaceae</taxon>
        <taxon>Mucilaginibacter</taxon>
    </lineage>
</organism>
<gene>
    <name evidence="1" type="ORF">E2R66_12620</name>
</gene>
<comment type="caution">
    <text evidence="1">The sequence shown here is derived from an EMBL/GenBank/DDBJ whole genome shotgun (WGS) entry which is preliminary data.</text>
</comment>
<accession>A0A4Y8SFP8</accession>
<proteinExistence type="predicted"/>